<dbReference type="EMBL" id="KE647171">
    <property type="protein sequence ID" value="EQB61119.1"/>
    <property type="molecule type" value="Genomic_DNA"/>
</dbReference>
<sequence>MESENIIEAYITSTMTIKNYTAYEITIVTNIKNLNNHYSITKRYSDFYKMHCIIKNEIFELPIFPKKVFNKMKNEIIQERACKLNFYIKYLCMLITKKEINEKCKEIIINFLKKE</sequence>
<name>T0L9E2_9MICR</name>
<gene>
    <name evidence="2" type="ORF">NAPIS_ORF01301</name>
</gene>
<dbReference type="AlphaFoldDB" id="T0L9E2"/>
<dbReference type="InterPro" id="IPR036871">
    <property type="entry name" value="PX_dom_sf"/>
</dbReference>
<proteinExistence type="predicted"/>
<dbReference type="Pfam" id="PF00787">
    <property type="entry name" value="PX"/>
    <property type="match status" value="1"/>
</dbReference>
<dbReference type="SUPFAM" id="SSF64268">
    <property type="entry name" value="PX domain"/>
    <property type="match status" value="1"/>
</dbReference>
<dbReference type="HOGENOM" id="CLU_163495_0_0_1"/>
<organism evidence="2 3">
    <name type="scientific">Vairimorpha apis BRL 01</name>
    <dbReference type="NCBI Taxonomy" id="1037528"/>
    <lineage>
        <taxon>Eukaryota</taxon>
        <taxon>Fungi</taxon>
        <taxon>Fungi incertae sedis</taxon>
        <taxon>Microsporidia</taxon>
        <taxon>Nosematidae</taxon>
        <taxon>Vairimorpha</taxon>
    </lineage>
</organism>
<dbReference type="Proteomes" id="UP000053780">
    <property type="component" value="Unassembled WGS sequence"/>
</dbReference>
<dbReference type="GO" id="GO:0035091">
    <property type="term" value="F:phosphatidylinositol binding"/>
    <property type="evidence" value="ECO:0007669"/>
    <property type="project" value="InterPro"/>
</dbReference>
<feature type="domain" description="PX" evidence="1">
    <location>
        <begin position="1"/>
        <end position="115"/>
    </location>
</feature>
<reference evidence="2 3" key="1">
    <citation type="journal article" date="2013" name="BMC Genomics">
        <title>Genome sequencing and comparative genomics of honey bee microsporidia, Nosema apis reveal novel insights into host-parasite interactions.</title>
        <authorList>
            <person name="Chen Yp."/>
            <person name="Pettis J.S."/>
            <person name="Zhao Y."/>
            <person name="Liu X."/>
            <person name="Tallon L.J."/>
            <person name="Sadzewicz L.D."/>
            <person name="Li R."/>
            <person name="Zheng H."/>
            <person name="Huang S."/>
            <person name="Zhang X."/>
            <person name="Hamilton M.C."/>
            <person name="Pernal S.F."/>
            <person name="Melathopoulos A.P."/>
            <person name="Yan X."/>
            <person name="Evans J.D."/>
        </authorList>
    </citation>
    <scope>NUCLEOTIDE SEQUENCE [LARGE SCALE GENOMIC DNA]</scope>
    <source>
        <strain evidence="2 3">BRL 01</strain>
    </source>
</reference>
<accession>T0L9E2</accession>
<dbReference type="SMART" id="SM00312">
    <property type="entry name" value="PX"/>
    <property type="match status" value="1"/>
</dbReference>
<evidence type="ECO:0000259" key="1">
    <source>
        <dbReference type="PROSITE" id="PS50195"/>
    </source>
</evidence>
<evidence type="ECO:0000313" key="2">
    <source>
        <dbReference type="EMBL" id="EQB61119.1"/>
    </source>
</evidence>
<dbReference type="PROSITE" id="PS50195">
    <property type="entry name" value="PX"/>
    <property type="match status" value="1"/>
</dbReference>
<dbReference type="OrthoDB" id="2189967at2759"/>
<keyword evidence="3" id="KW-1185">Reference proteome</keyword>
<dbReference type="InterPro" id="IPR001683">
    <property type="entry name" value="PX_dom"/>
</dbReference>
<evidence type="ECO:0000313" key="3">
    <source>
        <dbReference type="Proteomes" id="UP000053780"/>
    </source>
</evidence>
<dbReference type="Gene3D" id="3.30.1520.10">
    <property type="entry name" value="Phox-like domain"/>
    <property type="match status" value="1"/>
</dbReference>
<dbReference type="VEuPathDB" id="MicrosporidiaDB:NAPIS_ORF01301"/>
<protein>
    <submittedName>
        <fullName evidence="2">Sorting nexin grd19-like protein</fullName>
    </submittedName>
</protein>